<gene>
    <name evidence="3" type="ORF">K432DRAFT_353233</name>
</gene>
<evidence type="ECO:0000313" key="3">
    <source>
        <dbReference type="EMBL" id="OCK80348.1"/>
    </source>
</evidence>
<proteinExistence type="inferred from homology"/>
<dbReference type="GO" id="GO:0016491">
    <property type="term" value="F:oxidoreductase activity"/>
    <property type="evidence" value="ECO:0007669"/>
    <property type="project" value="InterPro"/>
</dbReference>
<sequence length="134" mass="15268">MAPLLCWTVCAYRKPGMSEEDYHTYMSEVHGPLVKGLMAKYGMIRFSMSHNTTATRAEMAKLFDPQFAHVADYDCIVTATFPDTENFVRMKADPEYIAKCIPDHENFADTKRSKMTIGWIEDHVRDGQVVEVPA</sequence>
<dbReference type="Gene3D" id="3.30.70.100">
    <property type="match status" value="1"/>
</dbReference>
<dbReference type="SUPFAM" id="SSF54909">
    <property type="entry name" value="Dimeric alpha+beta barrel"/>
    <property type="match status" value="1"/>
</dbReference>
<comment type="similarity">
    <text evidence="1">Belongs to the tpcK family.</text>
</comment>
<dbReference type="Proteomes" id="UP000250266">
    <property type="component" value="Unassembled WGS sequence"/>
</dbReference>
<evidence type="ECO:0000313" key="4">
    <source>
        <dbReference type="Proteomes" id="UP000250266"/>
    </source>
</evidence>
<dbReference type="Pfam" id="PF07110">
    <property type="entry name" value="EthD"/>
    <property type="match status" value="1"/>
</dbReference>
<feature type="domain" description="EthD" evidence="2">
    <location>
        <begin position="14"/>
        <end position="110"/>
    </location>
</feature>
<dbReference type="InterPro" id="IPR011008">
    <property type="entry name" value="Dimeric_a/b-barrel"/>
</dbReference>
<name>A0A8E2EAN2_9PEZI</name>
<protein>
    <recommendedName>
        <fullName evidence="2">EthD domain-containing protein</fullName>
    </recommendedName>
</protein>
<dbReference type="OrthoDB" id="3454835at2759"/>
<keyword evidence="4" id="KW-1185">Reference proteome</keyword>
<dbReference type="AlphaFoldDB" id="A0A8E2EAN2"/>
<evidence type="ECO:0000256" key="1">
    <source>
        <dbReference type="ARBA" id="ARBA00005986"/>
    </source>
</evidence>
<accession>A0A8E2EAN2</accession>
<evidence type="ECO:0000259" key="2">
    <source>
        <dbReference type="Pfam" id="PF07110"/>
    </source>
</evidence>
<reference evidence="3 4" key="1">
    <citation type="journal article" date="2016" name="Nat. Commun.">
        <title>Ectomycorrhizal ecology is imprinted in the genome of the dominant symbiotic fungus Cenococcum geophilum.</title>
        <authorList>
            <consortium name="DOE Joint Genome Institute"/>
            <person name="Peter M."/>
            <person name="Kohler A."/>
            <person name="Ohm R.A."/>
            <person name="Kuo A."/>
            <person name="Krutzmann J."/>
            <person name="Morin E."/>
            <person name="Arend M."/>
            <person name="Barry K.W."/>
            <person name="Binder M."/>
            <person name="Choi C."/>
            <person name="Clum A."/>
            <person name="Copeland A."/>
            <person name="Grisel N."/>
            <person name="Haridas S."/>
            <person name="Kipfer T."/>
            <person name="LaButti K."/>
            <person name="Lindquist E."/>
            <person name="Lipzen A."/>
            <person name="Maire R."/>
            <person name="Meier B."/>
            <person name="Mihaltcheva S."/>
            <person name="Molinier V."/>
            <person name="Murat C."/>
            <person name="Poggeler S."/>
            <person name="Quandt C.A."/>
            <person name="Sperisen C."/>
            <person name="Tritt A."/>
            <person name="Tisserant E."/>
            <person name="Crous P.W."/>
            <person name="Henrissat B."/>
            <person name="Nehls U."/>
            <person name="Egli S."/>
            <person name="Spatafora J.W."/>
            <person name="Grigoriev I.V."/>
            <person name="Martin F.M."/>
        </authorList>
    </citation>
    <scope>NUCLEOTIDE SEQUENCE [LARGE SCALE GENOMIC DNA]</scope>
    <source>
        <strain evidence="3 4">CBS 459.81</strain>
    </source>
</reference>
<dbReference type="EMBL" id="KV744964">
    <property type="protein sequence ID" value="OCK80348.1"/>
    <property type="molecule type" value="Genomic_DNA"/>
</dbReference>
<organism evidence="3 4">
    <name type="scientific">Lepidopterella palustris CBS 459.81</name>
    <dbReference type="NCBI Taxonomy" id="1314670"/>
    <lineage>
        <taxon>Eukaryota</taxon>
        <taxon>Fungi</taxon>
        <taxon>Dikarya</taxon>
        <taxon>Ascomycota</taxon>
        <taxon>Pezizomycotina</taxon>
        <taxon>Dothideomycetes</taxon>
        <taxon>Pleosporomycetidae</taxon>
        <taxon>Mytilinidiales</taxon>
        <taxon>Argynnaceae</taxon>
        <taxon>Lepidopterella</taxon>
    </lineage>
</organism>
<dbReference type="InterPro" id="IPR009799">
    <property type="entry name" value="EthD_dom"/>
</dbReference>